<dbReference type="EMBL" id="JARJLG010000247">
    <property type="protein sequence ID" value="KAJ7723448.1"/>
    <property type="molecule type" value="Genomic_DNA"/>
</dbReference>
<keyword evidence="3" id="KW-1185">Reference proteome</keyword>
<proteinExistence type="predicted"/>
<reference evidence="2" key="1">
    <citation type="submission" date="2023-03" db="EMBL/GenBank/DDBJ databases">
        <title>Massive genome expansion in bonnet fungi (Mycena s.s.) driven by repeated elements and novel gene families across ecological guilds.</title>
        <authorList>
            <consortium name="Lawrence Berkeley National Laboratory"/>
            <person name="Harder C.B."/>
            <person name="Miyauchi S."/>
            <person name="Viragh M."/>
            <person name="Kuo A."/>
            <person name="Thoen E."/>
            <person name="Andreopoulos B."/>
            <person name="Lu D."/>
            <person name="Skrede I."/>
            <person name="Drula E."/>
            <person name="Henrissat B."/>
            <person name="Morin E."/>
            <person name="Kohler A."/>
            <person name="Barry K."/>
            <person name="LaButti K."/>
            <person name="Morin E."/>
            <person name="Salamov A."/>
            <person name="Lipzen A."/>
            <person name="Mereny Z."/>
            <person name="Hegedus B."/>
            <person name="Baldrian P."/>
            <person name="Stursova M."/>
            <person name="Weitz H."/>
            <person name="Taylor A."/>
            <person name="Grigoriev I.V."/>
            <person name="Nagy L.G."/>
            <person name="Martin F."/>
            <person name="Kauserud H."/>
        </authorList>
    </citation>
    <scope>NUCLEOTIDE SEQUENCE</scope>
    <source>
        <strain evidence="2">CBHHK188m</strain>
    </source>
</reference>
<evidence type="ECO:0000313" key="2">
    <source>
        <dbReference type="EMBL" id="KAJ7723448.1"/>
    </source>
</evidence>
<accession>A0AAD7HLN0</accession>
<dbReference type="AlphaFoldDB" id="A0AAD7HLN0"/>
<comment type="caution">
    <text evidence="2">The sequence shown here is derived from an EMBL/GenBank/DDBJ whole genome shotgun (WGS) entry which is preliminary data.</text>
</comment>
<organism evidence="2 3">
    <name type="scientific">Mycena maculata</name>
    <dbReference type="NCBI Taxonomy" id="230809"/>
    <lineage>
        <taxon>Eukaryota</taxon>
        <taxon>Fungi</taxon>
        <taxon>Dikarya</taxon>
        <taxon>Basidiomycota</taxon>
        <taxon>Agaricomycotina</taxon>
        <taxon>Agaricomycetes</taxon>
        <taxon>Agaricomycetidae</taxon>
        <taxon>Agaricales</taxon>
        <taxon>Marasmiineae</taxon>
        <taxon>Mycenaceae</taxon>
        <taxon>Mycena</taxon>
    </lineage>
</organism>
<dbReference type="Proteomes" id="UP001215280">
    <property type="component" value="Unassembled WGS sequence"/>
</dbReference>
<gene>
    <name evidence="2" type="ORF">DFH07DRAFT_278310</name>
</gene>
<evidence type="ECO:0000313" key="3">
    <source>
        <dbReference type="Proteomes" id="UP001215280"/>
    </source>
</evidence>
<protein>
    <submittedName>
        <fullName evidence="2">Uncharacterized protein</fullName>
    </submittedName>
</protein>
<evidence type="ECO:0000256" key="1">
    <source>
        <dbReference type="SAM" id="MobiDB-lite"/>
    </source>
</evidence>
<name>A0AAD7HLN0_9AGAR</name>
<sequence length="109" mass="12548">MFHFDITDASRTPLNPEPPDEPFAAIRFPTVAAFFDALVDTQYELLVPFYHMSFSQHLRCLAVRSYLSLYTLSDKGNHFIDGHADANERVLLPQFSKWWTRLKKGAGRS</sequence>
<feature type="region of interest" description="Disordered" evidence="1">
    <location>
        <begin position="1"/>
        <end position="20"/>
    </location>
</feature>